<dbReference type="GO" id="GO:0006887">
    <property type="term" value="P:exocytosis"/>
    <property type="evidence" value="ECO:0007669"/>
    <property type="project" value="UniProtKB-KW"/>
</dbReference>
<dbReference type="Pfam" id="PF00400">
    <property type="entry name" value="WD40"/>
    <property type="match status" value="1"/>
</dbReference>
<dbReference type="PANTHER" id="PTHR10241:SF25">
    <property type="entry name" value="TOMOSYN, ISOFORM C"/>
    <property type="match status" value="1"/>
</dbReference>
<dbReference type="GO" id="GO:0045159">
    <property type="term" value="F:myosin II binding"/>
    <property type="evidence" value="ECO:0007669"/>
    <property type="project" value="TreeGrafter"/>
</dbReference>
<dbReference type="PROSITE" id="PS50082">
    <property type="entry name" value="WD_REPEATS_2"/>
    <property type="match status" value="1"/>
</dbReference>
<sequence length="358" mass="38658">MFSSKHGSGFVDFSLDLSEASDWKAGLLTALDYHLDITALTMDPVSGLFAIGTARGVIYIYGSPGVECRLTLSDPPGLRVKFLQLAASVFKLLAVDEHERLHVWDLASFGKPKLQKLVSFPQPINCLVLSPSHSHAFLALGSGEIRTYDLLCLRTSPYVVPNLWALYESKMFSANAAATDISDSDIIVDVVIHPRDLNLLFIAYGGGVILSDLKAQNTVRAYELLLPPGAPGGNGYHHQDILTHRRPSVTTIAVHPSGHVLAVGHTDGTIAFWALEDEDRPLLLRTLDSSDSEDLSTVDATKLESTSTPAVPREPIFKLAWSSFPNSSDPRGGETVLTVLGGLAIDALPGLTALLLRR</sequence>
<dbReference type="GO" id="GO:0005737">
    <property type="term" value="C:cytoplasm"/>
    <property type="evidence" value="ECO:0007669"/>
    <property type="project" value="TreeGrafter"/>
</dbReference>
<feature type="repeat" description="WD" evidence="3">
    <location>
        <begin position="242"/>
        <end position="283"/>
    </location>
</feature>
<dbReference type="GO" id="GO:0005886">
    <property type="term" value="C:plasma membrane"/>
    <property type="evidence" value="ECO:0007669"/>
    <property type="project" value="TreeGrafter"/>
</dbReference>
<comment type="similarity">
    <text evidence="1">Belongs to the WD repeat L(2)GL family.</text>
</comment>
<dbReference type="InterPro" id="IPR015943">
    <property type="entry name" value="WD40/YVTN_repeat-like_dom_sf"/>
</dbReference>
<dbReference type="GO" id="GO:0006893">
    <property type="term" value="P:Golgi to plasma membrane transport"/>
    <property type="evidence" value="ECO:0007669"/>
    <property type="project" value="TreeGrafter"/>
</dbReference>
<dbReference type="SMART" id="SM00320">
    <property type="entry name" value="WD40"/>
    <property type="match status" value="3"/>
</dbReference>
<organism evidence="4 5">
    <name type="scientific">Grifola frondosa</name>
    <name type="common">Maitake</name>
    <name type="synonym">Polyporus frondosus</name>
    <dbReference type="NCBI Taxonomy" id="5627"/>
    <lineage>
        <taxon>Eukaryota</taxon>
        <taxon>Fungi</taxon>
        <taxon>Dikarya</taxon>
        <taxon>Basidiomycota</taxon>
        <taxon>Agaricomycotina</taxon>
        <taxon>Agaricomycetes</taxon>
        <taxon>Polyporales</taxon>
        <taxon>Grifolaceae</taxon>
        <taxon>Grifola</taxon>
    </lineage>
</organism>
<dbReference type="GO" id="GO:0019905">
    <property type="term" value="F:syntaxin binding"/>
    <property type="evidence" value="ECO:0007669"/>
    <property type="project" value="TreeGrafter"/>
</dbReference>
<dbReference type="STRING" id="5627.A0A1C7MU13"/>
<gene>
    <name evidence="4" type="primary">SPAC1F3.03</name>
    <name evidence="4" type="ORF">A0H81_01550</name>
</gene>
<accession>A0A1C7MU13</accession>
<evidence type="ECO:0000256" key="2">
    <source>
        <dbReference type="ARBA" id="ARBA00022483"/>
    </source>
</evidence>
<keyword evidence="3" id="KW-0853">WD repeat</keyword>
<dbReference type="Gene3D" id="2.130.10.10">
    <property type="entry name" value="YVTN repeat-like/Quinoprotein amine dehydrogenase"/>
    <property type="match status" value="2"/>
</dbReference>
<dbReference type="GO" id="GO:0005096">
    <property type="term" value="F:GTPase activator activity"/>
    <property type="evidence" value="ECO:0007669"/>
    <property type="project" value="TreeGrafter"/>
</dbReference>
<comment type="caution">
    <text evidence="4">The sequence shown here is derived from an EMBL/GenBank/DDBJ whole genome shotgun (WGS) entry which is preliminary data.</text>
</comment>
<evidence type="ECO:0000256" key="3">
    <source>
        <dbReference type="PROSITE-ProRule" id="PRU00221"/>
    </source>
</evidence>
<evidence type="ECO:0000313" key="5">
    <source>
        <dbReference type="Proteomes" id="UP000092993"/>
    </source>
</evidence>
<evidence type="ECO:0000313" key="4">
    <source>
        <dbReference type="EMBL" id="OBZ79959.1"/>
    </source>
</evidence>
<protein>
    <submittedName>
        <fullName evidence="4">Uncharacterized protein C1F3.03</fullName>
    </submittedName>
</protein>
<dbReference type="PANTHER" id="PTHR10241">
    <property type="entry name" value="LETHAL 2 GIANT LARVAE PROTEIN"/>
    <property type="match status" value="1"/>
</dbReference>
<dbReference type="InterPro" id="IPR001680">
    <property type="entry name" value="WD40_rpt"/>
</dbReference>
<keyword evidence="5" id="KW-1185">Reference proteome</keyword>
<keyword evidence="2" id="KW-0268">Exocytosis</keyword>
<dbReference type="OrthoDB" id="19944at2759"/>
<dbReference type="Proteomes" id="UP000092993">
    <property type="component" value="Unassembled WGS sequence"/>
</dbReference>
<dbReference type="InterPro" id="IPR036322">
    <property type="entry name" value="WD40_repeat_dom_sf"/>
</dbReference>
<proteinExistence type="inferred from homology"/>
<reference evidence="4 5" key="1">
    <citation type="submission" date="2016-03" db="EMBL/GenBank/DDBJ databases">
        <title>Whole genome sequencing of Grifola frondosa 9006-11.</title>
        <authorList>
            <person name="Min B."/>
            <person name="Park H."/>
            <person name="Kim J.-G."/>
            <person name="Cho H."/>
            <person name="Oh Y.-L."/>
            <person name="Kong W.-S."/>
            <person name="Choi I.-G."/>
        </authorList>
    </citation>
    <scope>NUCLEOTIDE SEQUENCE [LARGE SCALE GENOMIC DNA]</scope>
    <source>
        <strain evidence="4 5">9006-11</strain>
    </source>
</reference>
<dbReference type="SUPFAM" id="SSF50978">
    <property type="entry name" value="WD40 repeat-like"/>
    <property type="match status" value="1"/>
</dbReference>
<dbReference type="EMBL" id="LUGG01000001">
    <property type="protein sequence ID" value="OBZ79959.1"/>
    <property type="molecule type" value="Genomic_DNA"/>
</dbReference>
<evidence type="ECO:0000256" key="1">
    <source>
        <dbReference type="ARBA" id="ARBA00008070"/>
    </source>
</evidence>
<name>A0A1C7MU13_GRIFR</name>
<dbReference type="AlphaFoldDB" id="A0A1C7MU13"/>